<keyword evidence="2" id="KW-1185">Reference proteome</keyword>
<proteinExistence type="predicted"/>
<name>A0A7G9SLP4_9GAMM</name>
<accession>A0A7G9SLP4</accession>
<dbReference type="AlphaFoldDB" id="A0A7G9SLP4"/>
<dbReference type="EMBL" id="CP060719">
    <property type="protein sequence ID" value="QNN68769.1"/>
    <property type="molecule type" value="Genomic_DNA"/>
</dbReference>
<sequence>MKDPFKTRPLSFGQVVYAISGSAQPSPVLIDRLRYLSRLGIPFAPEEATGSGNRRGYTFDHLFECGVAIVAWDFVKPRDLQQIVANHRTALRKVGRDTLSLIGPEWGRSWSIPSRTVCLAMIAVSS</sequence>
<gene>
    <name evidence="1" type="ORF">H9L16_08400</name>
</gene>
<reference evidence="1 2" key="1">
    <citation type="submission" date="2020-08" db="EMBL/GenBank/DDBJ databases">
        <title>Genome sequence of Thermomonas carbonis KCTC 42013T.</title>
        <authorList>
            <person name="Hyun D.-W."/>
            <person name="Bae J.-W."/>
        </authorList>
    </citation>
    <scope>NUCLEOTIDE SEQUENCE [LARGE SCALE GENOMIC DNA]</scope>
    <source>
        <strain evidence="1 2">KCTC 42013</strain>
    </source>
</reference>
<dbReference type="KEGG" id="tcn:H9L16_08400"/>
<protein>
    <submittedName>
        <fullName evidence="1">Uncharacterized protein</fullName>
    </submittedName>
</protein>
<dbReference type="RefSeq" id="WP_187551293.1">
    <property type="nucleotide sequence ID" value="NZ_CP060719.1"/>
</dbReference>
<organism evidence="1 2">
    <name type="scientific">Thermomonas carbonis</name>
    <dbReference type="NCBI Taxonomy" id="1463158"/>
    <lineage>
        <taxon>Bacteria</taxon>
        <taxon>Pseudomonadati</taxon>
        <taxon>Pseudomonadota</taxon>
        <taxon>Gammaproteobacteria</taxon>
        <taxon>Lysobacterales</taxon>
        <taxon>Lysobacteraceae</taxon>
        <taxon>Thermomonas</taxon>
    </lineage>
</organism>
<evidence type="ECO:0000313" key="1">
    <source>
        <dbReference type="EMBL" id="QNN68769.1"/>
    </source>
</evidence>
<dbReference type="Proteomes" id="UP000515804">
    <property type="component" value="Chromosome"/>
</dbReference>
<evidence type="ECO:0000313" key="2">
    <source>
        <dbReference type="Proteomes" id="UP000515804"/>
    </source>
</evidence>